<feature type="compositionally biased region" description="Basic and acidic residues" evidence="1">
    <location>
        <begin position="69"/>
        <end position="95"/>
    </location>
</feature>
<feature type="compositionally biased region" description="Acidic residues" evidence="1">
    <location>
        <begin position="248"/>
        <end position="259"/>
    </location>
</feature>
<reference evidence="2" key="1">
    <citation type="journal article" date="2020" name="Nat. Commun.">
        <title>Large-scale genome sequencing of mycorrhizal fungi provides insights into the early evolution of symbiotic traits.</title>
        <authorList>
            <person name="Miyauchi S."/>
            <person name="Kiss E."/>
            <person name="Kuo A."/>
            <person name="Drula E."/>
            <person name="Kohler A."/>
            <person name="Sanchez-Garcia M."/>
            <person name="Morin E."/>
            <person name="Andreopoulos B."/>
            <person name="Barry K.W."/>
            <person name="Bonito G."/>
            <person name="Buee M."/>
            <person name="Carver A."/>
            <person name="Chen C."/>
            <person name="Cichocki N."/>
            <person name="Clum A."/>
            <person name="Culley D."/>
            <person name="Crous P.W."/>
            <person name="Fauchery L."/>
            <person name="Girlanda M."/>
            <person name="Hayes R.D."/>
            <person name="Keri Z."/>
            <person name="LaButti K."/>
            <person name="Lipzen A."/>
            <person name="Lombard V."/>
            <person name="Magnuson J."/>
            <person name="Maillard F."/>
            <person name="Murat C."/>
            <person name="Nolan M."/>
            <person name="Ohm R.A."/>
            <person name="Pangilinan J."/>
            <person name="Pereira M.F."/>
            <person name="Perotto S."/>
            <person name="Peter M."/>
            <person name="Pfister S."/>
            <person name="Riley R."/>
            <person name="Sitrit Y."/>
            <person name="Stielow J.B."/>
            <person name="Szollosi G."/>
            <person name="Zifcakova L."/>
            <person name="Stursova M."/>
            <person name="Spatafora J.W."/>
            <person name="Tedersoo L."/>
            <person name="Vaario L.M."/>
            <person name="Yamada A."/>
            <person name="Yan M."/>
            <person name="Wang P."/>
            <person name="Xu J."/>
            <person name="Bruns T."/>
            <person name="Baldrian P."/>
            <person name="Vilgalys R."/>
            <person name="Dunand C."/>
            <person name="Henrissat B."/>
            <person name="Grigoriev I.V."/>
            <person name="Hibbett D."/>
            <person name="Nagy L.G."/>
            <person name="Martin F.M."/>
        </authorList>
    </citation>
    <scope>NUCLEOTIDE SEQUENCE</scope>
    <source>
        <strain evidence="2">UH-Tt-Lm1</strain>
    </source>
</reference>
<feature type="compositionally biased region" description="Basic and acidic residues" evidence="1">
    <location>
        <begin position="237"/>
        <end position="247"/>
    </location>
</feature>
<dbReference type="AlphaFoldDB" id="A0A9P6L1Y4"/>
<dbReference type="OrthoDB" id="2505473at2759"/>
<sequence length="259" mass="28791">MDSSPSASPGQSGSTSRGRGGSRGRGNRGGDGKSLRAKGRRGTGRPAEWKQRLTLEGEGPADEEDEEAREAREEMARKYARRQLDSNAERYKEEQPELDSEGEEIKEPEVDLASFLARQRLDDTPRPIVLGSASEPDEDEVDHSLAHLKSVGSGHKPTKGRVQTIEWDEELENMSREKAAADANRDLKSRFRTNAAKQLTTSLADSKQRQAPPQVLADIWIYDRLFTGLAEAPPLPTEDHGPKKTEEQEMQEFLDDLLS</sequence>
<comment type="caution">
    <text evidence="2">The sequence shown here is derived from an EMBL/GenBank/DDBJ whole genome shotgun (WGS) entry which is preliminary data.</text>
</comment>
<feature type="region of interest" description="Disordered" evidence="1">
    <location>
        <begin position="1"/>
        <end position="107"/>
    </location>
</feature>
<evidence type="ECO:0000313" key="2">
    <source>
        <dbReference type="EMBL" id="KAF9779203.1"/>
    </source>
</evidence>
<gene>
    <name evidence="2" type="ORF">BJ322DRAFT_1013396</name>
</gene>
<protein>
    <submittedName>
        <fullName evidence="2">Uncharacterized protein</fullName>
    </submittedName>
</protein>
<proteinExistence type="predicted"/>
<reference evidence="2" key="2">
    <citation type="submission" date="2020-11" db="EMBL/GenBank/DDBJ databases">
        <authorList>
            <consortium name="DOE Joint Genome Institute"/>
            <person name="Kuo A."/>
            <person name="Miyauchi S."/>
            <person name="Kiss E."/>
            <person name="Drula E."/>
            <person name="Kohler A."/>
            <person name="Sanchez-Garcia M."/>
            <person name="Andreopoulos B."/>
            <person name="Barry K.W."/>
            <person name="Bonito G."/>
            <person name="Buee M."/>
            <person name="Carver A."/>
            <person name="Chen C."/>
            <person name="Cichocki N."/>
            <person name="Clum A."/>
            <person name="Culley D."/>
            <person name="Crous P.W."/>
            <person name="Fauchery L."/>
            <person name="Girlanda M."/>
            <person name="Hayes R."/>
            <person name="Keri Z."/>
            <person name="Labutti K."/>
            <person name="Lipzen A."/>
            <person name="Lombard V."/>
            <person name="Magnuson J."/>
            <person name="Maillard F."/>
            <person name="Morin E."/>
            <person name="Murat C."/>
            <person name="Nolan M."/>
            <person name="Ohm R."/>
            <person name="Pangilinan J."/>
            <person name="Pereira M."/>
            <person name="Perotto S."/>
            <person name="Peter M."/>
            <person name="Riley R."/>
            <person name="Sitrit Y."/>
            <person name="Stielow B."/>
            <person name="Szollosi G."/>
            <person name="Zifcakova L."/>
            <person name="Stursova M."/>
            <person name="Spatafora J.W."/>
            <person name="Tedersoo L."/>
            <person name="Vaario L.-M."/>
            <person name="Yamada A."/>
            <person name="Yan M."/>
            <person name="Wang P."/>
            <person name="Xu J."/>
            <person name="Bruns T."/>
            <person name="Baldrian P."/>
            <person name="Vilgalys R."/>
            <person name="Henrissat B."/>
            <person name="Grigoriev I.V."/>
            <person name="Hibbett D."/>
            <person name="Nagy L.G."/>
            <person name="Martin F.M."/>
        </authorList>
    </citation>
    <scope>NUCLEOTIDE SEQUENCE</scope>
    <source>
        <strain evidence="2">UH-Tt-Lm1</strain>
    </source>
</reference>
<feature type="region of interest" description="Disordered" evidence="1">
    <location>
        <begin position="231"/>
        <end position="259"/>
    </location>
</feature>
<feature type="compositionally biased region" description="Acidic residues" evidence="1">
    <location>
        <begin position="59"/>
        <end position="68"/>
    </location>
</feature>
<evidence type="ECO:0000313" key="3">
    <source>
        <dbReference type="Proteomes" id="UP000736335"/>
    </source>
</evidence>
<accession>A0A9P6L1Y4</accession>
<dbReference type="Proteomes" id="UP000736335">
    <property type="component" value="Unassembled WGS sequence"/>
</dbReference>
<feature type="compositionally biased region" description="Low complexity" evidence="1">
    <location>
        <begin position="1"/>
        <end position="17"/>
    </location>
</feature>
<organism evidence="2 3">
    <name type="scientific">Thelephora terrestris</name>
    <dbReference type="NCBI Taxonomy" id="56493"/>
    <lineage>
        <taxon>Eukaryota</taxon>
        <taxon>Fungi</taxon>
        <taxon>Dikarya</taxon>
        <taxon>Basidiomycota</taxon>
        <taxon>Agaricomycotina</taxon>
        <taxon>Agaricomycetes</taxon>
        <taxon>Thelephorales</taxon>
        <taxon>Thelephoraceae</taxon>
        <taxon>Thelephora</taxon>
    </lineage>
</organism>
<name>A0A9P6L1Y4_9AGAM</name>
<evidence type="ECO:0000256" key="1">
    <source>
        <dbReference type="SAM" id="MobiDB-lite"/>
    </source>
</evidence>
<keyword evidence="3" id="KW-1185">Reference proteome</keyword>
<dbReference type="EMBL" id="WIUZ02000020">
    <property type="protein sequence ID" value="KAF9779203.1"/>
    <property type="molecule type" value="Genomic_DNA"/>
</dbReference>